<dbReference type="RefSeq" id="WP_093950539.1">
    <property type="nucleotide sequence ID" value="NZ_NMUL01000030.1"/>
</dbReference>
<keyword evidence="1" id="KW-0812">Transmembrane</keyword>
<comment type="caution">
    <text evidence="2">The sequence shown here is derived from an EMBL/GenBank/DDBJ whole genome shotgun (WGS) entry which is preliminary data.</text>
</comment>
<gene>
    <name evidence="2" type="ORF">CF165_27945</name>
</gene>
<keyword evidence="1" id="KW-0472">Membrane</keyword>
<keyword evidence="1" id="KW-1133">Transmembrane helix</keyword>
<evidence type="ECO:0000313" key="2">
    <source>
        <dbReference type="EMBL" id="OXM64169.1"/>
    </source>
</evidence>
<dbReference type="Proteomes" id="UP000215199">
    <property type="component" value="Unassembled WGS sequence"/>
</dbReference>
<reference evidence="3" key="1">
    <citation type="submission" date="2017-07" db="EMBL/GenBank/DDBJ databases">
        <title>Comparative genome mining reveals phylogenetic distribution patterns of secondary metabolites in Amycolatopsis.</title>
        <authorList>
            <person name="Adamek M."/>
            <person name="Alanjary M."/>
            <person name="Sales-Ortells H."/>
            <person name="Goodfellow M."/>
            <person name="Bull A.T."/>
            <person name="Kalinowski J."/>
            <person name="Ziemert N."/>
        </authorList>
    </citation>
    <scope>NUCLEOTIDE SEQUENCE [LARGE SCALE GENOMIC DNA]</scope>
    <source>
        <strain evidence="3">H5</strain>
    </source>
</reference>
<sequence length="147" mass="16118">MSPHAGMGIVLLAICALLVTTVFAGGRWREKTGGLGQVPPPAPEHARRITALRDEDYDFVLRGGAIVNGVSATWPFAILLVSRDQIELRVRILVPIRIARAEVTGVRRVRGLSGRGFKFRTESGRLDKVSFWPVGKAGKQLAELGWY</sequence>
<accession>A0A229T0B0</accession>
<dbReference type="OrthoDB" id="1253105at2"/>
<dbReference type="EMBL" id="NMUL01000030">
    <property type="protein sequence ID" value="OXM64169.1"/>
    <property type="molecule type" value="Genomic_DNA"/>
</dbReference>
<proteinExistence type="predicted"/>
<protein>
    <submittedName>
        <fullName evidence="2">Uncharacterized protein</fullName>
    </submittedName>
</protein>
<evidence type="ECO:0000313" key="3">
    <source>
        <dbReference type="Proteomes" id="UP000215199"/>
    </source>
</evidence>
<feature type="transmembrane region" description="Helical" evidence="1">
    <location>
        <begin position="59"/>
        <end position="81"/>
    </location>
</feature>
<name>A0A229T0B0_9PSEU</name>
<organism evidence="2 3">
    <name type="scientific">Amycolatopsis vastitatis</name>
    <dbReference type="NCBI Taxonomy" id="1905142"/>
    <lineage>
        <taxon>Bacteria</taxon>
        <taxon>Bacillati</taxon>
        <taxon>Actinomycetota</taxon>
        <taxon>Actinomycetes</taxon>
        <taxon>Pseudonocardiales</taxon>
        <taxon>Pseudonocardiaceae</taxon>
        <taxon>Amycolatopsis</taxon>
    </lineage>
</organism>
<dbReference type="AlphaFoldDB" id="A0A229T0B0"/>
<evidence type="ECO:0000256" key="1">
    <source>
        <dbReference type="SAM" id="Phobius"/>
    </source>
</evidence>
<keyword evidence="3" id="KW-1185">Reference proteome</keyword>